<accession>A0ABQ7JDC7</accession>
<feature type="signal peptide" evidence="1">
    <location>
        <begin position="1"/>
        <end position="23"/>
    </location>
</feature>
<dbReference type="EMBL" id="JADAQX010000110">
    <property type="protein sequence ID" value="KAF8821910.1"/>
    <property type="molecule type" value="Genomic_DNA"/>
</dbReference>
<organism evidence="2 3">
    <name type="scientific">Cardiosporidium cionae</name>
    <dbReference type="NCBI Taxonomy" id="476202"/>
    <lineage>
        <taxon>Eukaryota</taxon>
        <taxon>Sar</taxon>
        <taxon>Alveolata</taxon>
        <taxon>Apicomplexa</taxon>
        <taxon>Aconoidasida</taxon>
        <taxon>Nephromycida</taxon>
        <taxon>Cardiosporidium</taxon>
    </lineage>
</organism>
<comment type="caution">
    <text evidence="2">The sequence shown here is derived from an EMBL/GenBank/DDBJ whole genome shotgun (WGS) entry which is preliminary data.</text>
</comment>
<gene>
    <name evidence="2" type="ORF">IE077_001379</name>
</gene>
<evidence type="ECO:0000313" key="3">
    <source>
        <dbReference type="Proteomes" id="UP000823046"/>
    </source>
</evidence>
<proteinExistence type="predicted"/>
<protein>
    <submittedName>
        <fullName evidence="2">Uncharacterized protein</fullName>
    </submittedName>
</protein>
<feature type="chain" id="PRO_5045277886" evidence="1">
    <location>
        <begin position="24"/>
        <end position="422"/>
    </location>
</feature>
<keyword evidence="1" id="KW-0732">Signal</keyword>
<sequence length="422" mass="49424">MLNITLSLRIVILLFSILHFSLQVLDSAVILESVKLPQASTWQDAVYFAFPQNHDPRRTHFYAVNSIKTGRARLPVWHYPIGFTATFLHAIQGLHFNRAFIFEQSQSCRNRNGYSFLPFLNGFPPTKLSSVKRPIYRLQQNGSISTEETMPRLDQVFEGWDDIIEEERTSWKKTNNSEEKVVQRFRKLTKAEEFNKRLMEMRHFTQEDEEFRAPKFLPRLWIVRPKLGAYCKLMTGDLPQLKSLVSSIRSKYTANELEIVNVTMDVRMPLCEVFFSGPIPEEIRIFYARGGTLQADCAPRFWTECPLLHENSPLYYKYGGNYCPGLFPQWDAQGILEELDDCMNQPPTHAMSYPLNWSWNNPGALTPENEQEREWWYHTVHWPTRQAVQSAFENGIEDFREVIAMESEQLEKRLKKRSIPKN</sequence>
<evidence type="ECO:0000256" key="1">
    <source>
        <dbReference type="SAM" id="SignalP"/>
    </source>
</evidence>
<name>A0ABQ7JDC7_9APIC</name>
<reference evidence="2 3" key="1">
    <citation type="journal article" date="2020" name="bioRxiv">
        <title>Metabolic contributions of an alphaproteobacterial endosymbiont in the apicomplexan Cardiosporidium cionae.</title>
        <authorList>
            <person name="Hunter E.S."/>
            <person name="Paight C.J."/>
            <person name="Lane C.E."/>
        </authorList>
    </citation>
    <scope>NUCLEOTIDE SEQUENCE [LARGE SCALE GENOMIC DNA]</scope>
    <source>
        <strain evidence="2">ESH_2018</strain>
    </source>
</reference>
<evidence type="ECO:0000313" key="2">
    <source>
        <dbReference type="EMBL" id="KAF8821910.1"/>
    </source>
</evidence>
<dbReference type="Proteomes" id="UP000823046">
    <property type="component" value="Unassembled WGS sequence"/>
</dbReference>
<keyword evidence="3" id="KW-1185">Reference proteome</keyword>